<sequence>MTIHPCEAHAHEQSPVDAHQLSEPQAVLEEEVMLQGQSLGSELDRFGKERRGEERRGEERRGEEREERRGEERRGEERRGEERGEEGEERRGEERRGEERRGEERRGEERRGEERRGEERRGEERREKNLLLQYFRTEGLNAKRETCIFQAGNKNSVLFPNNINSQNHY</sequence>
<comment type="caution">
    <text evidence="2">The sequence shown here is derived from an EMBL/GenBank/DDBJ whole genome shotgun (WGS) entry which is preliminary data.</text>
</comment>
<name>A0A3M0JVP2_HIRRU</name>
<feature type="compositionally biased region" description="Basic and acidic residues" evidence="1">
    <location>
        <begin position="1"/>
        <end position="14"/>
    </location>
</feature>
<dbReference type="AlphaFoldDB" id="A0A3M0JVP2"/>
<evidence type="ECO:0000313" key="2">
    <source>
        <dbReference type="EMBL" id="RMC04805.1"/>
    </source>
</evidence>
<proteinExistence type="predicted"/>
<keyword evidence="3" id="KW-1185">Reference proteome</keyword>
<evidence type="ECO:0000256" key="1">
    <source>
        <dbReference type="SAM" id="MobiDB-lite"/>
    </source>
</evidence>
<dbReference type="EMBL" id="QRBI01000123">
    <property type="protein sequence ID" value="RMC04805.1"/>
    <property type="molecule type" value="Genomic_DNA"/>
</dbReference>
<feature type="region of interest" description="Disordered" evidence="1">
    <location>
        <begin position="1"/>
        <end position="129"/>
    </location>
</feature>
<reference evidence="2 3" key="1">
    <citation type="submission" date="2018-07" db="EMBL/GenBank/DDBJ databases">
        <title>A high quality draft genome assembly of the barn swallow (H. rustica rustica).</title>
        <authorList>
            <person name="Formenti G."/>
            <person name="Chiara M."/>
            <person name="Poveda L."/>
            <person name="Francoijs K.-J."/>
            <person name="Bonisoli-Alquati A."/>
            <person name="Canova L."/>
            <person name="Gianfranceschi L."/>
            <person name="Horner D.S."/>
            <person name="Saino N."/>
        </authorList>
    </citation>
    <scope>NUCLEOTIDE SEQUENCE [LARGE SCALE GENOMIC DNA]</scope>
    <source>
        <strain evidence="2">Chelidonia</strain>
        <tissue evidence="2">Blood</tissue>
    </source>
</reference>
<accession>A0A3M0JVP2</accession>
<feature type="compositionally biased region" description="Basic and acidic residues" evidence="1">
    <location>
        <begin position="42"/>
        <end position="129"/>
    </location>
</feature>
<gene>
    <name evidence="2" type="ORF">DUI87_17977</name>
</gene>
<organism evidence="2 3">
    <name type="scientific">Hirundo rustica rustica</name>
    <dbReference type="NCBI Taxonomy" id="333673"/>
    <lineage>
        <taxon>Eukaryota</taxon>
        <taxon>Metazoa</taxon>
        <taxon>Chordata</taxon>
        <taxon>Craniata</taxon>
        <taxon>Vertebrata</taxon>
        <taxon>Euteleostomi</taxon>
        <taxon>Archelosauria</taxon>
        <taxon>Archosauria</taxon>
        <taxon>Dinosauria</taxon>
        <taxon>Saurischia</taxon>
        <taxon>Theropoda</taxon>
        <taxon>Coelurosauria</taxon>
        <taxon>Aves</taxon>
        <taxon>Neognathae</taxon>
        <taxon>Neoaves</taxon>
        <taxon>Telluraves</taxon>
        <taxon>Australaves</taxon>
        <taxon>Passeriformes</taxon>
        <taxon>Sylvioidea</taxon>
        <taxon>Hirundinidae</taxon>
        <taxon>Hirundo</taxon>
    </lineage>
</organism>
<dbReference type="Proteomes" id="UP000269221">
    <property type="component" value="Unassembled WGS sequence"/>
</dbReference>
<protein>
    <submittedName>
        <fullName evidence="2">Uncharacterized protein</fullName>
    </submittedName>
</protein>
<evidence type="ECO:0000313" key="3">
    <source>
        <dbReference type="Proteomes" id="UP000269221"/>
    </source>
</evidence>